<keyword evidence="4" id="KW-1185">Reference proteome</keyword>
<accession>A0A4U3L944</accession>
<dbReference type="Proteomes" id="UP000305848">
    <property type="component" value="Unassembled WGS sequence"/>
</dbReference>
<sequence length="236" mass="25690">MEVLFKYLFIVALITTIFSCKKDNYDPPSATLSGHLLYQGDTIHVERNAVHFQIYQYGFGRVGQISPDETFAQDGSYSALLFPGDYKITIPSGDGPFIWKQTASGTPDSLSVTVSGNQTADFEVTPYYMIRNAQIAAAGSNNITATCSLEKIINDANAKDVEYVALYVNNTQFVSGINNVVSASIAGADISDDNNVQLSVTVPSLVPAQNYVFARIGLKMVNVEDLIFSPLVKITF</sequence>
<dbReference type="PROSITE" id="PS51257">
    <property type="entry name" value="PROKAR_LIPOPROTEIN"/>
    <property type="match status" value="1"/>
</dbReference>
<protein>
    <submittedName>
        <fullName evidence="3">DUF3823 domain-containing protein</fullName>
    </submittedName>
</protein>
<proteinExistence type="predicted"/>
<dbReference type="AlphaFoldDB" id="A0A4U3L944"/>
<dbReference type="Pfam" id="PF18003">
    <property type="entry name" value="DUF3823_C"/>
    <property type="match status" value="1"/>
</dbReference>
<evidence type="ECO:0000313" key="4">
    <source>
        <dbReference type="Proteomes" id="UP000305848"/>
    </source>
</evidence>
<dbReference type="Gene3D" id="2.60.40.1120">
    <property type="entry name" value="Carboxypeptidase-like, regulatory domain"/>
    <property type="match status" value="1"/>
</dbReference>
<evidence type="ECO:0000313" key="3">
    <source>
        <dbReference type="EMBL" id="TKK70227.1"/>
    </source>
</evidence>
<comment type="caution">
    <text evidence="3">The sequence shown here is derived from an EMBL/GenBank/DDBJ whole genome shotgun (WGS) entry which is preliminary data.</text>
</comment>
<dbReference type="InterPro" id="IPR024278">
    <property type="entry name" value="DUF3823_N"/>
</dbReference>
<dbReference type="Gene3D" id="2.60.40.2060">
    <property type="match status" value="1"/>
</dbReference>
<dbReference type="OrthoDB" id="1433240at2"/>
<gene>
    <name evidence="3" type="ORF">FC093_05620</name>
</gene>
<reference evidence="3 4" key="1">
    <citation type="submission" date="2019-05" db="EMBL/GenBank/DDBJ databases">
        <title>Panacibacter sp. strain 17mud1-8 Genome sequencing and assembly.</title>
        <authorList>
            <person name="Chhetri G."/>
        </authorList>
    </citation>
    <scope>NUCLEOTIDE SEQUENCE [LARGE SCALE GENOMIC DNA]</scope>
    <source>
        <strain evidence="3 4">17mud1-8</strain>
    </source>
</reference>
<organism evidence="3 4">
    <name type="scientific">Ilyomonas limi</name>
    <dbReference type="NCBI Taxonomy" id="2575867"/>
    <lineage>
        <taxon>Bacteria</taxon>
        <taxon>Pseudomonadati</taxon>
        <taxon>Bacteroidota</taxon>
        <taxon>Chitinophagia</taxon>
        <taxon>Chitinophagales</taxon>
        <taxon>Chitinophagaceae</taxon>
        <taxon>Ilyomonas</taxon>
    </lineage>
</organism>
<dbReference type="RefSeq" id="WP_137260772.1">
    <property type="nucleotide sequence ID" value="NZ_SZQL01000003.1"/>
</dbReference>
<evidence type="ECO:0000259" key="1">
    <source>
        <dbReference type="Pfam" id="PF12866"/>
    </source>
</evidence>
<dbReference type="Pfam" id="PF12866">
    <property type="entry name" value="DUF3823"/>
    <property type="match status" value="1"/>
</dbReference>
<evidence type="ECO:0000259" key="2">
    <source>
        <dbReference type="Pfam" id="PF18003"/>
    </source>
</evidence>
<feature type="domain" description="DUF3823" evidence="1">
    <location>
        <begin position="31"/>
        <end position="125"/>
    </location>
</feature>
<feature type="domain" description="DUF3823" evidence="2">
    <location>
        <begin position="128"/>
        <end position="233"/>
    </location>
</feature>
<dbReference type="InterPro" id="IPR041186">
    <property type="entry name" value="DUF3823_C"/>
</dbReference>
<dbReference type="EMBL" id="SZQL01000003">
    <property type="protein sequence ID" value="TKK70227.1"/>
    <property type="molecule type" value="Genomic_DNA"/>
</dbReference>
<name>A0A4U3L944_9BACT</name>